<keyword evidence="1" id="KW-1133">Transmembrane helix</keyword>
<accession>A0ABV1Z1P2</accession>
<reference evidence="2 3" key="1">
    <citation type="journal article" date="2024" name="Proc. Natl. Acad. Sci. U.S.A.">
        <title>The evolutionary genomics of adaptation to stress in wild rhizobium bacteria.</title>
        <authorList>
            <person name="Kehlet-Delgado H."/>
            <person name="Montoya A.P."/>
            <person name="Jensen K.T."/>
            <person name="Wendlandt C.E."/>
            <person name="Dexheimer C."/>
            <person name="Roberts M."/>
            <person name="Torres Martinez L."/>
            <person name="Friesen M.L."/>
            <person name="Griffitts J.S."/>
            <person name="Porter S.S."/>
        </authorList>
    </citation>
    <scope>NUCLEOTIDE SEQUENCE [LARGE SCALE GENOMIC DNA]</scope>
    <source>
        <strain evidence="2 3">M0641</strain>
    </source>
</reference>
<feature type="transmembrane region" description="Helical" evidence="1">
    <location>
        <begin position="21"/>
        <end position="43"/>
    </location>
</feature>
<keyword evidence="1" id="KW-0812">Transmembrane</keyword>
<evidence type="ECO:0000313" key="2">
    <source>
        <dbReference type="EMBL" id="MER9405932.1"/>
    </source>
</evidence>
<evidence type="ECO:0000313" key="3">
    <source>
        <dbReference type="Proteomes" id="UP001433071"/>
    </source>
</evidence>
<feature type="transmembrane region" description="Helical" evidence="1">
    <location>
        <begin position="49"/>
        <end position="69"/>
    </location>
</feature>
<sequence length="76" mass="8163">MKSKLVRNERLKMSATFFNNLAVAAFATGAILPILSMTAATLWVADPKVILPFLLGSAVGVILHAFAIYQLGSLEE</sequence>
<protein>
    <submittedName>
        <fullName evidence="2">Uncharacterized protein</fullName>
    </submittedName>
</protein>
<name>A0ABV1Z1P2_9HYPH</name>
<proteinExistence type="predicted"/>
<gene>
    <name evidence="2" type="ORF">NKI36_18045</name>
</gene>
<keyword evidence="1" id="KW-0472">Membrane</keyword>
<comment type="caution">
    <text evidence="2">The sequence shown here is derived from an EMBL/GenBank/DDBJ whole genome shotgun (WGS) entry which is preliminary data.</text>
</comment>
<organism evidence="2 3">
    <name type="scientific">Mesorhizobium caraganae</name>
    <dbReference type="NCBI Taxonomy" id="483206"/>
    <lineage>
        <taxon>Bacteria</taxon>
        <taxon>Pseudomonadati</taxon>
        <taxon>Pseudomonadota</taxon>
        <taxon>Alphaproteobacteria</taxon>
        <taxon>Hyphomicrobiales</taxon>
        <taxon>Phyllobacteriaceae</taxon>
        <taxon>Mesorhizobium</taxon>
    </lineage>
</organism>
<evidence type="ECO:0000256" key="1">
    <source>
        <dbReference type="SAM" id="Phobius"/>
    </source>
</evidence>
<dbReference type="Proteomes" id="UP001433071">
    <property type="component" value="Unassembled WGS sequence"/>
</dbReference>
<dbReference type="RefSeq" id="WP_352559351.1">
    <property type="nucleotide sequence ID" value="NZ_JAMYQB010000014.1"/>
</dbReference>
<keyword evidence="3" id="KW-1185">Reference proteome</keyword>
<dbReference type="EMBL" id="JAMYQB010000014">
    <property type="protein sequence ID" value="MER9405932.1"/>
    <property type="molecule type" value="Genomic_DNA"/>
</dbReference>